<dbReference type="EMBL" id="SELH01000025">
    <property type="protein sequence ID" value="TWP26741.1"/>
    <property type="molecule type" value="Genomic_DNA"/>
</dbReference>
<sequence>MKKISSIILLISLFIIVGCKSNKTTAVNKKYINSDSLPTLIGRTTPDALLHKDFSDWYLDEYNSYIPDSKIIKKLKNRIDLYTIEVFYGTWSEESKVLIPDLLKIIKLSHYPEKKLKMYAVNEKKQSFYGEDVQKKIIEIPTIIIYRNYDDKNGIRREVGRIIKEPSKKLEEDIYNYIDNFGAKHKKSKKKHKKFKKLNY</sequence>
<dbReference type="RefSeq" id="WP_146263187.1">
    <property type="nucleotide sequence ID" value="NZ_SELG01000042.1"/>
</dbReference>
<accession>A0A563D9Y7</accession>
<reference evidence="1 2" key="1">
    <citation type="submission" date="2019-02" db="EMBL/GenBank/DDBJ databases">
        <title>Apibacter muscae sp. nov.: a novel member of the house fly microbiota.</title>
        <authorList>
            <person name="Park R."/>
        </authorList>
    </citation>
    <scope>NUCLEOTIDE SEQUENCE [LARGE SCALE GENOMIC DNA]</scope>
    <source>
        <strain evidence="1 2">AL1</strain>
    </source>
</reference>
<dbReference type="SUPFAM" id="SSF52833">
    <property type="entry name" value="Thioredoxin-like"/>
    <property type="match status" value="1"/>
</dbReference>
<dbReference type="InterPro" id="IPR036249">
    <property type="entry name" value="Thioredoxin-like_sf"/>
</dbReference>
<evidence type="ECO:0000313" key="2">
    <source>
        <dbReference type="Proteomes" id="UP000319499"/>
    </source>
</evidence>
<comment type="caution">
    <text evidence="1">The sequence shown here is derived from an EMBL/GenBank/DDBJ whole genome shotgun (WGS) entry which is preliminary data.</text>
</comment>
<name>A0A563D9Y7_9FLAO</name>
<dbReference type="Proteomes" id="UP000319499">
    <property type="component" value="Unassembled WGS sequence"/>
</dbReference>
<dbReference type="Gene3D" id="3.40.30.10">
    <property type="entry name" value="Glutaredoxin"/>
    <property type="match status" value="1"/>
</dbReference>
<evidence type="ECO:0008006" key="3">
    <source>
        <dbReference type="Google" id="ProtNLM"/>
    </source>
</evidence>
<organism evidence="1 2">
    <name type="scientific">Apibacter muscae</name>
    <dbReference type="NCBI Taxonomy" id="2509004"/>
    <lineage>
        <taxon>Bacteria</taxon>
        <taxon>Pseudomonadati</taxon>
        <taxon>Bacteroidota</taxon>
        <taxon>Flavobacteriia</taxon>
        <taxon>Flavobacteriales</taxon>
        <taxon>Weeksellaceae</taxon>
        <taxon>Apibacter</taxon>
    </lineage>
</organism>
<dbReference type="OrthoDB" id="6398367at2"/>
<protein>
    <recommendedName>
        <fullName evidence="3">Thioredoxin</fullName>
    </recommendedName>
</protein>
<dbReference type="PROSITE" id="PS51257">
    <property type="entry name" value="PROKAR_LIPOPROTEIN"/>
    <property type="match status" value="1"/>
</dbReference>
<gene>
    <name evidence="1" type="ORF">ETU09_09270</name>
</gene>
<dbReference type="AlphaFoldDB" id="A0A563D9Y7"/>
<keyword evidence="2" id="KW-1185">Reference proteome</keyword>
<evidence type="ECO:0000313" key="1">
    <source>
        <dbReference type="EMBL" id="TWP26741.1"/>
    </source>
</evidence>
<proteinExistence type="predicted"/>